<dbReference type="HAMAP" id="MF_01129">
    <property type="entry name" value="PPase_energized_pump"/>
    <property type="match status" value="1"/>
</dbReference>
<dbReference type="GO" id="GO:0012505">
    <property type="term" value="C:endomembrane system"/>
    <property type="evidence" value="ECO:0007669"/>
    <property type="project" value="UniProtKB-SubCell"/>
</dbReference>
<feature type="transmembrane region" description="Helical" evidence="9">
    <location>
        <begin position="388"/>
        <end position="411"/>
    </location>
</feature>
<keyword evidence="3 9" id="KW-0812">Transmembrane</keyword>
<dbReference type="Pfam" id="PF03030">
    <property type="entry name" value="H_PPase"/>
    <property type="match status" value="1"/>
</dbReference>
<dbReference type="GO" id="GO:0006814">
    <property type="term" value="P:sodium ion transport"/>
    <property type="evidence" value="ECO:0007669"/>
    <property type="project" value="UniProtKB-UniRule"/>
</dbReference>
<keyword evidence="9" id="KW-0739">Sodium transport</keyword>
<dbReference type="GO" id="GO:0009678">
    <property type="term" value="F:diphosphate hydrolysis-driven proton transmembrane transporter activity"/>
    <property type="evidence" value="ECO:0007669"/>
    <property type="project" value="UniProtKB-UniRule"/>
</dbReference>
<comment type="similarity">
    <text evidence="9">Belongs to the H(+)-translocating pyrophosphatase (TC 3.A.10) family. K(+)-stimulated subfamily.</text>
</comment>
<dbReference type="PANTHER" id="PTHR31998">
    <property type="entry name" value="K(+)-INSENSITIVE PYROPHOSPHATE-ENERGIZED PROTON PUMP"/>
    <property type="match status" value="1"/>
</dbReference>
<feature type="transmembrane region" description="Helical" evidence="9">
    <location>
        <begin position="551"/>
        <end position="568"/>
    </location>
</feature>
<evidence type="ECO:0000256" key="5">
    <source>
        <dbReference type="ARBA" id="ARBA00022967"/>
    </source>
</evidence>
<dbReference type="PIRSF" id="PIRSF001265">
    <property type="entry name" value="H+-PPase"/>
    <property type="match status" value="1"/>
</dbReference>
<feature type="transmembrane region" description="Helical" evidence="9">
    <location>
        <begin position="447"/>
        <end position="467"/>
    </location>
</feature>
<keyword evidence="9" id="KW-0630">Potassium</keyword>
<dbReference type="GO" id="GO:0005886">
    <property type="term" value="C:plasma membrane"/>
    <property type="evidence" value="ECO:0007669"/>
    <property type="project" value="UniProtKB-SubCell"/>
</dbReference>
<feature type="transmembrane region" description="Helical" evidence="9">
    <location>
        <begin position="356"/>
        <end position="382"/>
    </location>
</feature>
<evidence type="ECO:0000256" key="1">
    <source>
        <dbReference type="ARBA" id="ARBA00004127"/>
    </source>
</evidence>
<dbReference type="GO" id="GO:0004427">
    <property type="term" value="F:inorganic diphosphate phosphatase activity"/>
    <property type="evidence" value="ECO:0007669"/>
    <property type="project" value="UniProtKB-UniRule"/>
</dbReference>
<dbReference type="eggNOG" id="COG3808">
    <property type="taxonomic scope" value="Bacteria"/>
</dbReference>
<comment type="subunit">
    <text evidence="9">Homodimer.</text>
</comment>
<feature type="transmembrane region" description="Helical" evidence="9">
    <location>
        <begin position="6"/>
        <end position="26"/>
    </location>
</feature>
<feature type="transmembrane region" description="Helical" evidence="9">
    <location>
        <begin position="81"/>
        <end position="102"/>
    </location>
</feature>
<dbReference type="EC" id="7.2.3.1" evidence="9"/>
<comment type="cofactor">
    <cofactor evidence="9">
        <name>Mg(2+)</name>
        <dbReference type="ChEBI" id="CHEBI:18420"/>
    </cofactor>
</comment>
<comment type="function">
    <text evidence="9">Sodium pump that utilizes the energy of pyrophosphate hydrolysis as the driving force for Na(+) movement across the membrane.</text>
</comment>
<evidence type="ECO:0000256" key="9">
    <source>
        <dbReference type="HAMAP-Rule" id="MF_01129"/>
    </source>
</evidence>
<feature type="transmembrane region" description="Helical" evidence="9">
    <location>
        <begin position="155"/>
        <end position="174"/>
    </location>
</feature>
<dbReference type="EMBL" id="ARQD01000005">
    <property type="protein sequence ID" value="KIX84909.1"/>
    <property type="molecule type" value="Genomic_DNA"/>
</dbReference>
<keyword evidence="7 9" id="KW-0406">Ion transport</keyword>
<keyword evidence="5 9" id="KW-1278">Translocase</keyword>
<dbReference type="NCBIfam" id="NF001960">
    <property type="entry name" value="PRK00733.3-5"/>
    <property type="match status" value="1"/>
</dbReference>
<evidence type="ECO:0000256" key="6">
    <source>
        <dbReference type="ARBA" id="ARBA00022989"/>
    </source>
</evidence>
<feature type="transmembrane region" description="Helical" evidence="9">
    <location>
        <begin position="290"/>
        <end position="308"/>
    </location>
</feature>
<evidence type="ECO:0000256" key="8">
    <source>
        <dbReference type="ARBA" id="ARBA00023136"/>
    </source>
</evidence>
<keyword evidence="4 9" id="KW-0460">Magnesium</keyword>
<sequence length="658" mass="68119">MSLLYYCALLVSVGLLGLAVVAILFIRIRSQKVDQVDAARIAAAIKTGAMTFLQEEYKVIAIVLLPIAVAIGYLLGMQSALFFIVGALLSMITGSIGMVAATDANVRTTLAAKDHGEHKAFTIAFLGGGVMGFAVASLGLIGLAAIFYMYYADPIFVSVLTSFALGASLVAFFARIGGGIYTKSADVGADLVGKVEAGIPEDDPRNPAVIADNVGDCVGDTAGMGADIYESYVGSMVSSIILAVNQFGLDPLYITLPVMVSAFGLLGSVFGLIVNSLLRLQPAAMLRNATYFAIIGMLIAGYVYFVHTGLPMDLYISIVLGCVSGVVVGAITEYYTGGAPVRRVAQSAQSGAATNLIYGLSVGMESVAGPVLILAFIVLMSFLYGGGLFGVSLAAVAMLATVGITMTVDAYGPIADNAGGIAEMAGFGPAVRAITDKLDALGNTTAAMGKGFAIGSALLTALAMFSAYAQEAHIMQLDILNPIILVGMFIGATVPYVVASLTMRAVGETALDMVVEVRRQFREIPGLMQGTADPDYKRCIAISTHAALRKMILPGLITIAVPVLVRFSMLGKMGLGGMLVGATVSSVLLALMMTNGGGVWDNAKKYIEAGHFGGKGSDAHRAAVIGDTVGDPFKDTSGPALNILIKLMSIASLLLVLI</sequence>
<name>A0A0D2GND4_9BACT</name>
<evidence type="ECO:0000313" key="10">
    <source>
        <dbReference type="EMBL" id="KIX84909.1"/>
    </source>
</evidence>
<dbReference type="AlphaFoldDB" id="A0A0D2GND4"/>
<feature type="transmembrane region" description="Helical" evidence="9">
    <location>
        <begin position="314"/>
        <end position="335"/>
    </location>
</feature>
<comment type="catalytic activity">
    <reaction evidence="9">
        <text>Na(+)(in) + diphosphate + H2O = Na(+)(out) + 2 phosphate + H(+)</text>
        <dbReference type="Rhea" id="RHEA:57884"/>
        <dbReference type="ChEBI" id="CHEBI:15377"/>
        <dbReference type="ChEBI" id="CHEBI:15378"/>
        <dbReference type="ChEBI" id="CHEBI:29101"/>
        <dbReference type="ChEBI" id="CHEBI:33019"/>
        <dbReference type="ChEBI" id="CHEBI:43474"/>
        <dbReference type="EC" id="7.2.3.1"/>
    </reaction>
</comment>
<reference evidence="10 11" key="1">
    <citation type="journal article" date="2013" name="Proc. Natl. Acad. Sci. U.S.A.">
        <title>Candidate phylum TM6 genome recovered from a hospital sink biofilm provides genomic insights into this uncultivated phylum.</title>
        <authorList>
            <person name="McLean J.S."/>
            <person name="Lombardo M.J."/>
            <person name="Badger J.H."/>
            <person name="Edlund A."/>
            <person name="Novotny M."/>
            <person name="Yee-Greenbaum J."/>
            <person name="Vyahhi N."/>
            <person name="Hall A.P."/>
            <person name="Yang Y."/>
            <person name="Dupont C.L."/>
            <person name="Ziegler M.G."/>
            <person name="Chitsaz H."/>
            <person name="Allen A.E."/>
            <person name="Yooseph S."/>
            <person name="Tesler G."/>
            <person name="Pevzner P.A."/>
            <person name="Friedman R.M."/>
            <person name="Nealson K.H."/>
            <person name="Venter J.C."/>
            <person name="Lasken R.S."/>
        </authorList>
    </citation>
    <scope>NUCLEOTIDE SEQUENCE [LARGE SCALE GENOMIC DNA]</scope>
    <source>
        <strain evidence="10 11">TM6SC1</strain>
    </source>
</reference>
<feature type="transmembrane region" description="Helical" evidence="9">
    <location>
        <begin position="575"/>
        <end position="593"/>
    </location>
</feature>
<keyword evidence="2 9" id="KW-0813">Transport</keyword>
<comment type="subcellular location">
    <subcellularLocation>
        <location evidence="9">Cell membrane</location>
        <topology evidence="9">Multi-pass membrane protein</topology>
    </subcellularLocation>
    <subcellularLocation>
        <location evidence="1">Endomembrane system</location>
        <topology evidence="1">Multi-pass membrane protein</topology>
    </subcellularLocation>
</comment>
<feature type="transmembrane region" description="Helical" evidence="9">
    <location>
        <begin position="254"/>
        <end position="278"/>
    </location>
</feature>
<accession>A0A0D2GND4</accession>
<proteinExistence type="inferred from homology"/>
<comment type="caution">
    <text evidence="9">Lacks conserved residue(s) required for the propagation of feature annotation.</text>
</comment>
<evidence type="ECO:0000256" key="2">
    <source>
        <dbReference type="ARBA" id="ARBA00022448"/>
    </source>
</evidence>
<feature type="transmembrane region" description="Helical" evidence="9">
    <location>
        <begin position="479"/>
        <end position="498"/>
    </location>
</feature>
<comment type="caution">
    <text evidence="10">The sequence shown here is derived from an EMBL/GenBank/DDBJ whole genome shotgun (WGS) entry which is preliminary data.</text>
</comment>
<keyword evidence="9" id="KW-0915">Sodium</keyword>
<feature type="transmembrane region" description="Helical" evidence="9">
    <location>
        <begin position="123"/>
        <end position="149"/>
    </location>
</feature>
<dbReference type="GO" id="GO:0000287">
    <property type="term" value="F:magnesium ion binding"/>
    <property type="evidence" value="ECO:0007669"/>
    <property type="project" value="UniProtKB-UniRule"/>
</dbReference>
<dbReference type="Proteomes" id="UP000032214">
    <property type="component" value="Unassembled WGS sequence"/>
</dbReference>
<gene>
    <name evidence="9" type="primary">hppA</name>
    <name evidence="10" type="ORF">J120_04900</name>
</gene>
<evidence type="ECO:0000313" key="11">
    <source>
        <dbReference type="Proteomes" id="UP000032214"/>
    </source>
</evidence>
<keyword evidence="8 9" id="KW-0472">Membrane</keyword>
<dbReference type="InterPro" id="IPR004131">
    <property type="entry name" value="PPase-energised_H-pump"/>
</dbReference>
<evidence type="ECO:0000256" key="7">
    <source>
        <dbReference type="ARBA" id="ARBA00023065"/>
    </source>
</evidence>
<comment type="activity regulation">
    <text evidence="9">Requires K(+) for maximal activity.</text>
</comment>
<feature type="site" description="Determinant of potassium dependence" evidence="9">
    <location>
        <position position="446"/>
    </location>
</feature>
<keyword evidence="6 9" id="KW-1133">Transmembrane helix</keyword>
<keyword evidence="9" id="KW-1003">Cell membrane</keyword>
<evidence type="ECO:0000256" key="3">
    <source>
        <dbReference type="ARBA" id="ARBA00022692"/>
    </source>
</evidence>
<protein>
    <recommendedName>
        <fullName evidence="9">Putative K(+)-stimulated pyrophosphate-energized sodium pump</fullName>
        <ecNumber evidence="9">7.2.3.1</ecNumber>
    </recommendedName>
    <alternativeName>
        <fullName evidence="9">Membrane-bound sodium-translocating pyrophosphatase</fullName>
    </alternativeName>
    <alternativeName>
        <fullName evidence="9">Pyrophosphate-energized inorganic pyrophosphatase</fullName>
        <shortName evidence="9">Na(+)-PPase</shortName>
    </alternativeName>
</protein>
<dbReference type="NCBIfam" id="TIGR01104">
    <property type="entry name" value="V_PPase"/>
    <property type="match status" value="1"/>
</dbReference>
<organism evidence="10 11">
    <name type="scientific">candidate division TM6 bacterium JCVI TM6SC1</name>
    <dbReference type="NCBI Taxonomy" id="1306947"/>
    <lineage>
        <taxon>Bacteria</taxon>
        <taxon>Candidatus Babelota</taxon>
        <taxon>Vermiphilus</taxon>
    </lineage>
</organism>
<keyword evidence="11" id="KW-1185">Reference proteome</keyword>
<feature type="transmembrane region" description="Helical" evidence="9">
    <location>
        <begin position="231"/>
        <end position="248"/>
    </location>
</feature>
<dbReference type="GO" id="GO:0030955">
    <property type="term" value="F:potassium ion binding"/>
    <property type="evidence" value="ECO:0007669"/>
    <property type="project" value="UniProtKB-UniRule"/>
</dbReference>
<feature type="transmembrane region" description="Helical" evidence="9">
    <location>
        <begin position="57"/>
        <end position="75"/>
    </location>
</feature>
<evidence type="ECO:0000256" key="4">
    <source>
        <dbReference type="ARBA" id="ARBA00022842"/>
    </source>
</evidence>